<dbReference type="AlphaFoldDB" id="A0A5S9MV96"/>
<comment type="subcellular location">
    <subcellularLocation>
        <location evidence="6">Cell membrane</location>
        <topology evidence="6">Multi-pass membrane protein</topology>
    </subcellularLocation>
    <subcellularLocation>
        <location evidence="1">Membrane</location>
    </subcellularLocation>
</comment>
<evidence type="ECO:0000256" key="4">
    <source>
        <dbReference type="ARBA" id="ARBA00022989"/>
    </source>
</evidence>
<keyword evidence="5 6" id="KW-0472">Membrane</keyword>
<gene>
    <name evidence="7" type="ORF">DPBNPPHM_00601</name>
</gene>
<dbReference type="Proteomes" id="UP000434580">
    <property type="component" value="Unassembled WGS sequence"/>
</dbReference>
<reference evidence="7 8" key="1">
    <citation type="submission" date="2019-11" db="EMBL/GenBank/DDBJ databases">
        <authorList>
            <person name="Holert J."/>
        </authorList>
    </citation>
    <scope>NUCLEOTIDE SEQUENCE [LARGE SCALE GENOMIC DNA]</scope>
    <source>
        <strain evidence="7">BC5_2</strain>
    </source>
</reference>
<dbReference type="OrthoDB" id="9789940at2"/>
<protein>
    <recommendedName>
        <fullName evidence="6">SURF1-like protein</fullName>
    </recommendedName>
</protein>
<name>A0A5S9MV96_9GAMM</name>
<evidence type="ECO:0000256" key="1">
    <source>
        <dbReference type="ARBA" id="ARBA00004370"/>
    </source>
</evidence>
<dbReference type="InterPro" id="IPR002994">
    <property type="entry name" value="Surf1/Shy1"/>
</dbReference>
<dbReference type="Pfam" id="PF02104">
    <property type="entry name" value="SURF1"/>
    <property type="match status" value="1"/>
</dbReference>
<dbReference type="PANTHER" id="PTHR23427">
    <property type="entry name" value="SURFEIT LOCUS PROTEIN"/>
    <property type="match status" value="1"/>
</dbReference>
<accession>A0A5S9MV96</accession>
<evidence type="ECO:0000256" key="6">
    <source>
        <dbReference type="RuleBase" id="RU363076"/>
    </source>
</evidence>
<keyword evidence="3 6" id="KW-0812">Transmembrane</keyword>
<evidence type="ECO:0000313" key="7">
    <source>
        <dbReference type="EMBL" id="CAA0083548.1"/>
    </source>
</evidence>
<dbReference type="InterPro" id="IPR045214">
    <property type="entry name" value="Surf1/Surf4"/>
</dbReference>
<evidence type="ECO:0000313" key="8">
    <source>
        <dbReference type="Proteomes" id="UP000434580"/>
    </source>
</evidence>
<keyword evidence="4 6" id="KW-1133">Transmembrane helix</keyword>
<dbReference type="GO" id="GO:0005886">
    <property type="term" value="C:plasma membrane"/>
    <property type="evidence" value="ECO:0007669"/>
    <property type="project" value="UniProtKB-SubCell"/>
</dbReference>
<feature type="transmembrane region" description="Helical" evidence="6">
    <location>
        <begin position="207"/>
        <end position="226"/>
    </location>
</feature>
<dbReference type="PANTHER" id="PTHR23427:SF2">
    <property type="entry name" value="SURFEIT LOCUS PROTEIN 1"/>
    <property type="match status" value="1"/>
</dbReference>
<comment type="similarity">
    <text evidence="2 6">Belongs to the SURF1 family.</text>
</comment>
<sequence length="243" mass="27443">MRLHFNWKMALFVVICLPITLAAGFWQLDRADEKKTMQAAHSALVGEHPIALERLAAAQWQDYRNVTARGYFIDKVILVDNQIYKGRFGYEVVQPLQLDNGNVLMVSRGWHQGSLDRRVLPHIEPITTAVSVTGYLYRPKPNRMTDHLAAAEGWPKVVQGANVENMYSALGIDGKMRVNFLLRLATDDGLILTPNWVVITMPPEKHLGYAFQWFAMAALLVVLFLYTSVSRRSSASNTTQKLS</sequence>
<dbReference type="CDD" id="cd06662">
    <property type="entry name" value="SURF1"/>
    <property type="match status" value="1"/>
</dbReference>
<keyword evidence="6" id="KW-1003">Cell membrane</keyword>
<evidence type="ECO:0000256" key="2">
    <source>
        <dbReference type="ARBA" id="ARBA00007165"/>
    </source>
</evidence>
<evidence type="ECO:0000256" key="5">
    <source>
        <dbReference type="ARBA" id="ARBA00023136"/>
    </source>
</evidence>
<comment type="caution">
    <text evidence="6">Lacks conserved residue(s) required for the propagation of feature annotation.</text>
</comment>
<proteinExistence type="inferred from homology"/>
<evidence type="ECO:0000256" key="3">
    <source>
        <dbReference type="ARBA" id="ARBA00022692"/>
    </source>
</evidence>
<organism evidence="7 8">
    <name type="scientific">BD1-7 clade bacterium</name>
    <dbReference type="NCBI Taxonomy" id="2029982"/>
    <lineage>
        <taxon>Bacteria</taxon>
        <taxon>Pseudomonadati</taxon>
        <taxon>Pseudomonadota</taxon>
        <taxon>Gammaproteobacteria</taxon>
        <taxon>Cellvibrionales</taxon>
        <taxon>Spongiibacteraceae</taxon>
        <taxon>BD1-7 clade</taxon>
    </lineage>
</organism>
<dbReference type="PROSITE" id="PS50895">
    <property type="entry name" value="SURF1"/>
    <property type="match status" value="1"/>
</dbReference>
<dbReference type="EMBL" id="CACSII010000001">
    <property type="protein sequence ID" value="CAA0083548.1"/>
    <property type="molecule type" value="Genomic_DNA"/>
</dbReference>